<accession>A0A2J8AFI6</accession>
<keyword evidence="2" id="KW-1185">Reference proteome</keyword>
<evidence type="ECO:0000313" key="2">
    <source>
        <dbReference type="Proteomes" id="UP000236333"/>
    </source>
</evidence>
<sequence length="149" mass="15061">VVYEAVDGSGNLARQRRVVTVVDSCTVADKDQYRCPNTKKCSVFRSCKPGLGGSGSDGGQQTLERPQDKIAPIITILGTGDAYVTSSGGTGLITSVFVGDTYTDAGATALDEVPAAAGAASTFVAVAVITSVLDPSGETVAAVSTRSPT</sequence>
<protein>
    <recommendedName>
        <fullName evidence="3">Pesticidal crystal protein Cry22Aa Ig-like domain-containing protein</fullName>
    </recommendedName>
</protein>
<dbReference type="AlphaFoldDB" id="A0A2J8AFI6"/>
<comment type="caution">
    <text evidence="1">The sequence shown here is derived from an EMBL/GenBank/DDBJ whole genome shotgun (WGS) entry which is preliminary data.</text>
</comment>
<evidence type="ECO:0008006" key="3">
    <source>
        <dbReference type="Google" id="ProtNLM"/>
    </source>
</evidence>
<dbReference type="Proteomes" id="UP000236333">
    <property type="component" value="Unassembled WGS sequence"/>
</dbReference>
<name>A0A2J8AFI6_9CHLO</name>
<dbReference type="EMBL" id="PGGS01000034">
    <property type="protein sequence ID" value="PNH11252.1"/>
    <property type="molecule type" value="Genomic_DNA"/>
</dbReference>
<reference evidence="1 2" key="1">
    <citation type="journal article" date="2017" name="Mol. Biol. Evol.">
        <title>The 4-celled Tetrabaena socialis nuclear genome reveals the essential components for genetic control of cell number at the origin of multicellularity in the volvocine lineage.</title>
        <authorList>
            <person name="Featherston J."/>
            <person name="Arakaki Y."/>
            <person name="Hanschen E.R."/>
            <person name="Ferris P.J."/>
            <person name="Michod R.E."/>
            <person name="Olson B.J.S.C."/>
            <person name="Nozaki H."/>
            <person name="Durand P.M."/>
        </authorList>
    </citation>
    <scope>NUCLEOTIDE SEQUENCE [LARGE SCALE GENOMIC DNA]</scope>
    <source>
        <strain evidence="1 2">NIES-571</strain>
    </source>
</reference>
<organism evidence="1 2">
    <name type="scientific">Tetrabaena socialis</name>
    <dbReference type="NCBI Taxonomy" id="47790"/>
    <lineage>
        <taxon>Eukaryota</taxon>
        <taxon>Viridiplantae</taxon>
        <taxon>Chlorophyta</taxon>
        <taxon>core chlorophytes</taxon>
        <taxon>Chlorophyceae</taxon>
        <taxon>CS clade</taxon>
        <taxon>Chlamydomonadales</taxon>
        <taxon>Tetrabaenaceae</taxon>
        <taxon>Tetrabaena</taxon>
    </lineage>
</organism>
<dbReference type="OrthoDB" id="536369at2759"/>
<evidence type="ECO:0000313" key="1">
    <source>
        <dbReference type="EMBL" id="PNH11252.1"/>
    </source>
</evidence>
<gene>
    <name evidence="1" type="ORF">TSOC_001937</name>
</gene>
<feature type="non-terminal residue" evidence="1">
    <location>
        <position position="149"/>
    </location>
</feature>
<proteinExistence type="predicted"/>
<feature type="non-terminal residue" evidence="1">
    <location>
        <position position="1"/>
    </location>
</feature>